<comment type="caution">
    <text evidence="1">The sequence shown here is derived from an EMBL/GenBank/DDBJ whole genome shotgun (WGS) entry which is preliminary data.</text>
</comment>
<dbReference type="Proteomes" id="UP000805704">
    <property type="component" value="Chromosome 23"/>
</dbReference>
<name>A0ACB7ESV1_NIBAL</name>
<proteinExistence type="predicted"/>
<gene>
    <name evidence="1" type="ORF">GBF38_011305</name>
</gene>
<evidence type="ECO:0000313" key="1">
    <source>
        <dbReference type="EMBL" id="KAG8005309.1"/>
    </source>
</evidence>
<keyword evidence="2" id="KW-1185">Reference proteome</keyword>
<evidence type="ECO:0000313" key="2">
    <source>
        <dbReference type="Proteomes" id="UP000805704"/>
    </source>
</evidence>
<organism evidence="1 2">
    <name type="scientific">Nibea albiflora</name>
    <name type="common">Yellow drum</name>
    <name type="synonym">Corvina albiflora</name>
    <dbReference type="NCBI Taxonomy" id="240163"/>
    <lineage>
        <taxon>Eukaryota</taxon>
        <taxon>Metazoa</taxon>
        <taxon>Chordata</taxon>
        <taxon>Craniata</taxon>
        <taxon>Vertebrata</taxon>
        <taxon>Euteleostomi</taxon>
        <taxon>Actinopterygii</taxon>
        <taxon>Neopterygii</taxon>
        <taxon>Teleostei</taxon>
        <taxon>Neoteleostei</taxon>
        <taxon>Acanthomorphata</taxon>
        <taxon>Eupercaria</taxon>
        <taxon>Sciaenidae</taxon>
        <taxon>Nibea</taxon>
    </lineage>
</organism>
<protein>
    <submittedName>
        <fullName evidence="1">Uncharacterized protein</fullName>
    </submittedName>
</protein>
<dbReference type="EMBL" id="CM024811">
    <property type="protein sequence ID" value="KAG8005309.1"/>
    <property type="molecule type" value="Genomic_DNA"/>
</dbReference>
<accession>A0ACB7ESV1</accession>
<feature type="non-terminal residue" evidence="1">
    <location>
        <position position="59"/>
    </location>
</feature>
<sequence length="59" mass="5776">MPVSKKPATCRPLAATAAAGVSSTGMLAPPAAHFQQRQQVTAAGASATEMPAPPAATTT</sequence>
<reference evidence="1" key="1">
    <citation type="submission" date="2020-04" db="EMBL/GenBank/DDBJ databases">
        <title>A chromosome-scale assembly and high-density genetic map of the yellow drum (Nibea albiflora) genome.</title>
        <authorList>
            <person name="Xu D."/>
            <person name="Zhang W."/>
            <person name="Chen R."/>
            <person name="Tan P."/>
            <person name="Wang L."/>
            <person name="Song H."/>
            <person name="Tian L."/>
            <person name="Zhu Q."/>
            <person name="Wang B."/>
        </authorList>
    </citation>
    <scope>NUCLEOTIDE SEQUENCE</scope>
    <source>
        <strain evidence="1">ZJHYS-2018</strain>
    </source>
</reference>